<keyword evidence="1" id="KW-0732">Signal</keyword>
<proteinExistence type="predicted"/>
<evidence type="ECO:0000256" key="1">
    <source>
        <dbReference type="SAM" id="SignalP"/>
    </source>
</evidence>
<evidence type="ECO:0000313" key="3">
    <source>
        <dbReference type="Proteomes" id="UP000036270"/>
    </source>
</evidence>
<dbReference type="InterPro" id="IPR010835">
    <property type="entry name" value="DUF1439"/>
</dbReference>
<dbReference type="AlphaFoldDB" id="A0A0J5P8T9"/>
<organism evidence="2 3">
    <name type="scientific">Muribacter muris</name>
    <dbReference type="NCBI Taxonomy" id="67855"/>
    <lineage>
        <taxon>Bacteria</taxon>
        <taxon>Pseudomonadati</taxon>
        <taxon>Pseudomonadota</taxon>
        <taxon>Gammaproteobacteria</taxon>
        <taxon>Pasteurellales</taxon>
        <taxon>Pasteurellaceae</taxon>
        <taxon>Muribacter</taxon>
    </lineage>
</organism>
<dbReference type="RefSeq" id="WP_047976182.1">
    <property type="nucleotide sequence ID" value="NZ_JWIZ01000012.1"/>
</dbReference>
<keyword evidence="3" id="KW-1185">Reference proteome</keyword>
<sequence length="188" mass="21524">MKIFRLCLLICAFFPLLSQAAPFTISEEQINDYLATKLHEKVPLQNRVGIPALFQLDYKLHNLATKIGQTDEKRVEITGVVEGILQAKGKSYNAEIQLTMDTIPYYDAEKGALFLKEVRLIRWQARPEKYQKELQLFLPLLSDGVSRLLNQHPVYVLDDTKTTEAMVKRFGKAIVVEKGQLRLETAIF</sequence>
<feature type="signal peptide" evidence="1">
    <location>
        <begin position="1"/>
        <end position="20"/>
    </location>
</feature>
<name>A0A0J5P8T9_9PAST</name>
<comment type="caution">
    <text evidence="2">The sequence shown here is derived from an EMBL/GenBank/DDBJ whole genome shotgun (WGS) entry which is preliminary data.</text>
</comment>
<gene>
    <name evidence="2" type="ORF">RO21_02265</name>
</gene>
<dbReference type="PATRIC" id="fig|67855.3.peg.196"/>
<feature type="chain" id="PRO_5005262859" evidence="1">
    <location>
        <begin position="21"/>
        <end position="188"/>
    </location>
</feature>
<dbReference type="Proteomes" id="UP000036270">
    <property type="component" value="Unassembled WGS sequence"/>
</dbReference>
<dbReference type="Gene3D" id="3.15.10.40">
    <property type="entry name" value="Uncharacterised protein PF07273, DUF1439"/>
    <property type="match status" value="1"/>
</dbReference>
<reference evidence="2 3" key="1">
    <citation type="submission" date="2014-12" db="EMBL/GenBank/DDBJ databases">
        <title>Reclassification of Actinobacillus muris as Muribacter muris.</title>
        <authorList>
            <person name="Christensen H."/>
            <person name="Nicklas W."/>
            <person name="Bisgaard M."/>
        </authorList>
    </citation>
    <scope>NUCLEOTIDE SEQUENCE [LARGE SCALE GENOMIC DNA]</scope>
    <source>
        <strain evidence="2 3">Ackerman80-443D</strain>
    </source>
</reference>
<dbReference type="EMBL" id="JWIZ01000012">
    <property type="protein sequence ID" value="KMK52155.1"/>
    <property type="molecule type" value="Genomic_DNA"/>
</dbReference>
<dbReference type="Pfam" id="PF07273">
    <property type="entry name" value="DUF1439"/>
    <property type="match status" value="1"/>
</dbReference>
<accession>A0A0J5P8T9</accession>
<dbReference type="STRING" id="67855.RO21_02265"/>
<protein>
    <submittedName>
        <fullName evidence="2">Membrane protein</fullName>
    </submittedName>
</protein>
<evidence type="ECO:0000313" key="2">
    <source>
        <dbReference type="EMBL" id="KMK52155.1"/>
    </source>
</evidence>